<comment type="caution">
    <text evidence="2">The sequence shown here is derived from an EMBL/GenBank/DDBJ whole genome shotgun (WGS) entry which is preliminary data.</text>
</comment>
<evidence type="ECO:0000313" key="2">
    <source>
        <dbReference type="EMBL" id="PXX23162.1"/>
    </source>
</evidence>
<feature type="region of interest" description="Disordered" evidence="1">
    <location>
        <begin position="43"/>
        <end position="63"/>
    </location>
</feature>
<organism evidence="2 3">
    <name type="scientific">Hoylesella shahii DSM 15611 = JCM 12083</name>
    <dbReference type="NCBI Taxonomy" id="1122991"/>
    <lineage>
        <taxon>Bacteria</taxon>
        <taxon>Pseudomonadati</taxon>
        <taxon>Bacteroidota</taxon>
        <taxon>Bacteroidia</taxon>
        <taxon>Bacteroidales</taxon>
        <taxon>Prevotellaceae</taxon>
        <taxon>Hoylesella</taxon>
    </lineage>
</organism>
<dbReference type="EMBL" id="QJJX01000007">
    <property type="protein sequence ID" value="PXX23162.1"/>
    <property type="molecule type" value="Genomic_DNA"/>
</dbReference>
<gene>
    <name evidence="2" type="ORF">EJ73_00827</name>
</gene>
<evidence type="ECO:0000256" key="1">
    <source>
        <dbReference type="SAM" id="MobiDB-lite"/>
    </source>
</evidence>
<proteinExistence type="predicted"/>
<feature type="compositionally biased region" description="Basic and acidic residues" evidence="1">
    <location>
        <begin position="53"/>
        <end position="63"/>
    </location>
</feature>
<evidence type="ECO:0000313" key="3">
    <source>
        <dbReference type="Proteomes" id="UP000248314"/>
    </source>
</evidence>
<dbReference type="AlphaFoldDB" id="A0A318HXV0"/>
<sequence>MSSTKQTYKRVQTTTVGLSFTAQQSRNDVREVLCFGGVEKKKSGPSLAQRRPALHEFNNDIKS</sequence>
<keyword evidence="3" id="KW-1185">Reference proteome</keyword>
<accession>A0A318HXV0</accession>
<dbReference type="Proteomes" id="UP000248314">
    <property type="component" value="Unassembled WGS sequence"/>
</dbReference>
<name>A0A318HXV0_9BACT</name>
<reference evidence="2 3" key="1">
    <citation type="submission" date="2018-05" db="EMBL/GenBank/DDBJ databases">
        <title>Genomic Encyclopedia of Type Strains, Phase I: the one thousand microbial genomes (KMG-I) project.</title>
        <authorList>
            <person name="Kyrpides N."/>
        </authorList>
    </citation>
    <scope>NUCLEOTIDE SEQUENCE [LARGE SCALE GENOMIC DNA]</scope>
    <source>
        <strain evidence="2 3">DSM 15611</strain>
    </source>
</reference>
<protein>
    <submittedName>
        <fullName evidence="2">Uncharacterized protein</fullName>
    </submittedName>
</protein>